<accession>A0AA88V7V3</accession>
<evidence type="ECO:0000313" key="2">
    <source>
        <dbReference type="Proteomes" id="UP001188597"/>
    </source>
</evidence>
<keyword evidence="2" id="KW-1185">Reference proteome</keyword>
<proteinExistence type="predicted"/>
<comment type="caution">
    <text evidence="1">The sequence shown here is derived from an EMBL/GenBank/DDBJ whole genome shotgun (WGS) entry which is preliminary data.</text>
</comment>
<protein>
    <submittedName>
        <fullName evidence="1">Uncharacterized protein</fullName>
    </submittedName>
</protein>
<dbReference type="AlphaFoldDB" id="A0AA88V7V3"/>
<dbReference type="Proteomes" id="UP001188597">
    <property type="component" value="Unassembled WGS sequence"/>
</dbReference>
<evidence type="ECO:0000313" key="1">
    <source>
        <dbReference type="EMBL" id="KAK3003472.1"/>
    </source>
</evidence>
<reference evidence="1" key="1">
    <citation type="submission" date="2022-12" db="EMBL/GenBank/DDBJ databases">
        <title>Draft genome assemblies for two species of Escallonia (Escalloniales).</title>
        <authorList>
            <person name="Chanderbali A."/>
            <person name="Dervinis C."/>
            <person name="Anghel I."/>
            <person name="Soltis D."/>
            <person name="Soltis P."/>
            <person name="Zapata F."/>
        </authorList>
    </citation>
    <scope>NUCLEOTIDE SEQUENCE</scope>
    <source>
        <strain evidence="1">UCBG64.0493</strain>
        <tissue evidence="1">Leaf</tissue>
    </source>
</reference>
<dbReference type="EMBL" id="JAVXUP010002412">
    <property type="protein sequence ID" value="KAK3003472.1"/>
    <property type="molecule type" value="Genomic_DNA"/>
</dbReference>
<organism evidence="1 2">
    <name type="scientific">Escallonia herrerae</name>
    <dbReference type="NCBI Taxonomy" id="1293975"/>
    <lineage>
        <taxon>Eukaryota</taxon>
        <taxon>Viridiplantae</taxon>
        <taxon>Streptophyta</taxon>
        <taxon>Embryophyta</taxon>
        <taxon>Tracheophyta</taxon>
        <taxon>Spermatophyta</taxon>
        <taxon>Magnoliopsida</taxon>
        <taxon>eudicotyledons</taxon>
        <taxon>Gunneridae</taxon>
        <taxon>Pentapetalae</taxon>
        <taxon>asterids</taxon>
        <taxon>campanulids</taxon>
        <taxon>Escalloniales</taxon>
        <taxon>Escalloniaceae</taxon>
        <taxon>Escallonia</taxon>
    </lineage>
</organism>
<dbReference type="Pfam" id="PF14223">
    <property type="entry name" value="Retrotran_gag_2"/>
    <property type="match status" value="1"/>
</dbReference>
<gene>
    <name evidence="1" type="ORF">RJ639_019381</name>
</gene>
<name>A0AA88V7V3_9ASTE</name>
<sequence>MDVNDRKECQAKVLNTMRLSLAFEVKYSVLKETSPLAICSKLKKIYPSKSLTNRLYLKKQLYDLQMDDGSNIREIAQLKALLNAKFEKKDLGAAKKLLDYPVIQEGP</sequence>